<dbReference type="AlphaFoldDB" id="A0A1V2TGB2"/>
<dbReference type="STRING" id="1538463.B0T36_04600"/>
<gene>
    <name evidence="2" type="ORF">B0T46_12605</name>
</gene>
<comment type="caution">
    <text evidence="2">The sequence shown here is derived from an EMBL/GenBank/DDBJ whole genome shotgun (WGS) entry which is preliminary data.</text>
</comment>
<evidence type="ECO:0000256" key="1">
    <source>
        <dbReference type="SAM" id="MobiDB-lite"/>
    </source>
</evidence>
<dbReference type="EMBL" id="MUMY01000009">
    <property type="protein sequence ID" value="ONM48524.1"/>
    <property type="molecule type" value="Genomic_DNA"/>
</dbReference>
<accession>A0A1V2TGB2</accession>
<name>A0A1V2TGB2_9NOCA</name>
<sequence>MKTTVNDHPFITRWMTPLLELRSALGPGAVGPDDPVLSGLMSATSTVDATETTQTHGLHALESTWTGRTADTAVPAIRTTRSEIGAVADRGPQFAALLADAQSTSSRAARSVEDIIDDYRRDARTILATAETRSEAEDGVIDRAAQAIREALGVVGVARDEMEGHRSRLREMGPTTMTTPQGFYPTGTGAAGTGQPLPPEVVAQLQLQQYLISAGVQLGTTAIDAGVELGTKIIDRIADVGIKTIDTLGGHADTAIQTAIENLVDPDGAHDRDGETSPTSPAGTRSGPVPPKAFDFGGGPAPSPGQSAQSNPPAAAVIPPLSRNEPPAARPDTAPKPESTSPARPGPAQGGVLIPPAAPPAAGADQERKPKLEGQLGVTVPAAPGPTAVVPTIGEDDDR</sequence>
<feature type="region of interest" description="Disordered" evidence="1">
    <location>
        <begin position="265"/>
        <end position="399"/>
    </location>
</feature>
<feature type="compositionally biased region" description="Low complexity" evidence="1">
    <location>
        <begin position="304"/>
        <end position="316"/>
    </location>
</feature>
<reference evidence="2 3" key="1">
    <citation type="journal article" date="2016" name="Antonie Van Leeuwenhoek">
        <title>Nocardia donostiensis sp. nov., isolated from human respiratory specimens.</title>
        <authorList>
            <person name="Ercibengoa M."/>
            <person name="Bell M."/>
            <person name="Marimon J.M."/>
            <person name="Humrighouse B."/>
            <person name="Klenk H.P."/>
            <person name="Potter G."/>
            <person name="Perez-Trallero E."/>
        </authorList>
    </citation>
    <scope>NUCLEOTIDE SEQUENCE [LARGE SCALE GENOMIC DNA]</scope>
    <source>
        <strain evidence="2 3">X1655</strain>
    </source>
</reference>
<keyword evidence="3" id="KW-1185">Reference proteome</keyword>
<protein>
    <submittedName>
        <fullName evidence="2">Uncharacterized protein</fullName>
    </submittedName>
</protein>
<dbReference type="OrthoDB" id="4530642at2"/>
<evidence type="ECO:0000313" key="2">
    <source>
        <dbReference type="EMBL" id="ONM48524.1"/>
    </source>
</evidence>
<proteinExistence type="predicted"/>
<evidence type="ECO:0000313" key="3">
    <source>
        <dbReference type="Proteomes" id="UP000188836"/>
    </source>
</evidence>
<organism evidence="2 3">
    <name type="scientific">Nocardia donostiensis</name>
    <dbReference type="NCBI Taxonomy" id="1538463"/>
    <lineage>
        <taxon>Bacteria</taxon>
        <taxon>Bacillati</taxon>
        <taxon>Actinomycetota</taxon>
        <taxon>Actinomycetes</taxon>
        <taxon>Mycobacteriales</taxon>
        <taxon>Nocardiaceae</taxon>
        <taxon>Nocardia</taxon>
    </lineage>
</organism>
<feature type="compositionally biased region" description="Low complexity" evidence="1">
    <location>
        <begin position="377"/>
        <end position="392"/>
    </location>
</feature>
<dbReference type="RefSeq" id="WP_077116781.1">
    <property type="nucleotide sequence ID" value="NZ_LOKT01000003.1"/>
</dbReference>
<dbReference type="Proteomes" id="UP000188836">
    <property type="component" value="Unassembled WGS sequence"/>
</dbReference>